<dbReference type="RefSeq" id="WP_408168643.1">
    <property type="nucleotide sequence ID" value="NZ_JAQQFR010000009.1"/>
</dbReference>
<dbReference type="Pfam" id="PF02493">
    <property type="entry name" value="MORN"/>
    <property type="match status" value="4"/>
</dbReference>
<evidence type="ECO:0000313" key="3">
    <source>
        <dbReference type="EMBL" id="MFL9879595.1"/>
    </source>
</evidence>
<evidence type="ECO:0000259" key="2">
    <source>
        <dbReference type="Pfam" id="PF08308"/>
    </source>
</evidence>
<evidence type="ECO:0000313" key="4">
    <source>
        <dbReference type="Proteomes" id="UP001629214"/>
    </source>
</evidence>
<name>A0ABW8Z9Y7_9BURK</name>
<dbReference type="Gene3D" id="2.20.110.10">
    <property type="entry name" value="Histone H3 K4-specific methyltransferase SET7/9 N-terminal domain"/>
    <property type="match status" value="1"/>
</dbReference>
<dbReference type="SUPFAM" id="SSF82185">
    <property type="entry name" value="Histone H3 K4-specific methyltransferase SET7/9 N-terminal domain"/>
    <property type="match status" value="1"/>
</dbReference>
<dbReference type="Proteomes" id="UP001629214">
    <property type="component" value="Unassembled WGS sequence"/>
</dbReference>
<dbReference type="Pfam" id="PF08308">
    <property type="entry name" value="PEGA"/>
    <property type="match status" value="1"/>
</dbReference>
<dbReference type="PANTHER" id="PTHR43215:SF14">
    <property type="entry name" value="RADIAL SPOKE HEAD 1 HOMOLOG"/>
    <property type="match status" value="1"/>
</dbReference>
<proteinExistence type="predicted"/>
<dbReference type="SMART" id="SM00698">
    <property type="entry name" value="MORN"/>
    <property type="match status" value="4"/>
</dbReference>
<evidence type="ECO:0000256" key="1">
    <source>
        <dbReference type="ARBA" id="ARBA00022737"/>
    </source>
</evidence>
<sequence>MAADSYIRLICEEEEKGSDVILDGEYKGKCPVDITTKPGAHRLEVVTKKDGKYKFVYSTDVPLGAGVAQRIELPKPPGYAQPPEWDSFWARRTPFPVLMRSVAAGSPVAKAELAQNYLADAKGCYFLLIMPEEMRPSVTSWSGACKGGAGSGPGDLVWSADGHAEYGRLSGNFVQGKIEGKGRQFFHNGEVYEGTFVAGQQRGQGSQLYANGDRYEGEFQDWKTTVKGVLIKKNGDRYEGEFRAGQMNGKGVLIGADGTRTAGKFQQNKYIGPE</sequence>
<keyword evidence="1" id="KW-0677">Repeat</keyword>
<dbReference type="InterPro" id="IPR013229">
    <property type="entry name" value="PEGA"/>
</dbReference>
<feature type="domain" description="PEGA" evidence="2">
    <location>
        <begin position="15"/>
        <end position="46"/>
    </location>
</feature>
<dbReference type="EMBL" id="JAQQFR010000009">
    <property type="protein sequence ID" value="MFL9879595.1"/>
    <property type="molecule type" value="Genomic_DNA"/>
</dbReference>
<reference evidence="3 4" key="1">
    <citation type="journal article" date="2024" name="Chem. Sci.">
        <title>Discovery of megapolipeptins by genome mining of a Burkholderiales bacteria collection.</title>
        <authorList>
            <person name="Paulo B.S."/>
            <person name="Recchia M.J.J."/>
            <person name="Lee S."/>
            <person name="Fergusson C.H."/>
            <person name="Romanowski S.B."/>
            <person name="Hernandez A."/>
            <person name="Krull N."/>
            <person name="Liu D.Y."/>
            <person name="Cavanagh H."/>
            <person name="Bos A."/>
            <person name="Gray C.A."/>
            <person name="Murphy B.T."/>
            <person name="Linington R.G."/>
            <person name="Eustaquio A.S."/>
        </authorList>
    </citation>
    <scope>NUCLEOTIDE SEQUENCE [LARGE SCALE GENOMIC DNA]</scope>
    <source>
        <strain evidence="3 4">RL21-008-BIB-B</strain>
    </source>
</reference>
<keyword evidence="4" id="KW-1185">Reference proteome</keyword>
<gene>
    <name evidence="3" type="ORF">PQR63_14445</name>
</gene>
<comment type="caution">
    <text evidence="3">The sequence shown here is derived from an EMBL/GenBank/DDBJ whole genome shotgun (WGS) entry which is preliminary data.</text>
</comment>
<organism evidence="3 4">
    <name type="scientific">Herbaspirillum rhizosphaerae</name>
    <dbReference type="NCBI Taxonomy" id="346179"/>
    <lineage>
        <taxon>Bacteria</taxon>
        <taxon>Pseudomonadati</taxon>
        <taxon>Pseudomonadota</taxon>
        <taxon>Betaproteobacteria</taxon>
        <taxon>Burkholderiales</taxon>
        <taxon>Oxalobacteraceae</taxon>
        <taxon>Herbaspirillum</taxon>
    </lineage>
</organism>
<protein>
    <submittedName>
        <fullName evidence="3">PEGA domain-containing protein</fullName>
    </submittedName>
</protein>
<dbReference type="PANTHER" id="PTHR43215">
    <property type="entry name" value="RADIAL SPOKE HEAD 1 HOMOLOG"/>
    <property type="match status" value="1"/>
</dbReference>
<dbReference type="InterPro" id="IPR003409">
    <property type="entry name" value="MORN"/>
</dbReference>
<accession>A0ABW8Z9Y7</accession>